<evidence type="ECO:0000256" key="4">
    <source>
        <dbReference type="ARBA" id="ARBA00023125"/>
    </source>
</evidence>
<dbReference type="SMART" id="SM00382">
    <property type="entry name" value="AAA"/>
    <property type="match status" value="1"/>
</dbReference>
<keyword evidence="9" id="KW-1185">Reference proteome</keyword>
<dbReference type="SMART" id="SM00091">
    <property type="entry name" value="PAS"/>
    <property type="match status" value="1"/>
</dbReference>
<evidence type="ECO:0000256" key="3">
    <source>
        <dbReference type="ARBA" id="ARBA00023015"/>
    </source>
</evidence>
<comment type="caution">
    <text evidence="8">The sequence shown here is derived from an EMBL/GenBank/DDBJ whole genome shotgun (WGS) entry which is preliminary data.</text>
</comment>
<dbReference type="InterPro" id="IPR025944">
    <property type="entry name" value="Sigma_54_int_dom_CS"/>
</dbReference>
<dbReference type="Pfam" id="PF06506">
    <property type="entry name" value="PrpR_N"/>
    <property type="match status" value="1"/>
</dbReference>
<name>A0A4R1Q4D9_9FIRM</name>
<dbReference type="Pfam" id="PF25601">
    <property type="entry name" value="AAA_lid_14"/>
    <property type="match status" value="1"/>
</dbReference>
<dbReference type="Gene3D" id="3.40.50.10660">
    <property type="entry name" value="PrpR receptor domain-like"/>
    <property type="match status" value="1"/>
</dbReference>
<dbReference type="InterPro" id="IPR002078">
    <property type="entry name" value="Sigma_54_int"/>
</dbReference>
<dbReference type="Gene3D" id="1.10.10.60">
    <property type="entry name" value="Homeodomain-like"/>
    <property type="match status" value="1"/>
</dbReference>
<evidence type="ECO:0000259" key="6">
    <source>
        <dbReference type="PROSITE" id="PS50045"/>
    </source>
</evidence>
<dbReference type="PROSITE" id="PS00675">
    <property type="entry name" value="SIGMA54_INTERACT_1"/>
    <property type="match status" value="1"/>
</dbReference>
<dbReference type="RefSeq" id="WP_132073852.1">
    <property type="nucleotide sequence ID" value="NZ_SLUI01000001.1"/>
</dbReference>
<proteinExistence type="predicted"/>
<evidence type="ECO:0000256" key="1">
    <source>
        <dbReference type="ARBA" id="ARBA00022741"/>
    </source>
</evidence>
<dbReference type="PANTHER" id="PTHR32071">
    <property type="entry name" value="TRANSCRIPTIONAL REGULATORY PROTEIN"/>
    <property type="match status" value="1"/>
</dbReference>
<dbReference type="GO" id="GO:0005524">
    <property type="term" value="F:ATP binding"/>
    <property type="evidence" value="ECO:0007669"/>
    <property type="project" value="UniProtKB-KW"/>
</dbReference>
<dbReference type="InterPro" id="IPR027417">
    <property type="entry name" value="P-loop_NTPase"/>
</dbReference>
<dbReference type="InterPro" id="IPR003593">
    <property type="entry name" value="AAA+_ATPase"/>
</dbReference>
<protein>
    <submittedName>
        <fullName evidence="8">Propionate catabolism regulator PrpR</fullName>
    </submittedName>
</protein>
<dbReference type="SUPFAM" id="SSF159800">
    <property type="entry name" value="PrpR receptor domain-like"/>
    <property type="match status" value="1"/>
</dbReference>
<dbReference type="PROSITE" id="PS00676">
    <property type="entry name" value="SIGMA54_INTERACT_2"/>
    <property type="match status" value="1"/>
</dbReference>
<evidence type="ECO:0000259" key="7">
    <source>
        <dbReference type="PROSITE" id="PS50112"/>
    </source>
</evidence>
<dbReference type="OrthoDB" id="9803970at2"/>
<dbReference type="PROSITE" id="PS50045">
    <property type="entry name" value="SIGMA54_INTERACT_4"/>
    <property type="match status" value="1"/>
</dbReference>
<dbReference type="InterPro" id="IPR000014">
    <property type="entry name" value="PAS"/>
</dbReference>
<dbReference type="InterPro" id="IPR025943">
    <property type="entry name" value="Sigma_54_int_dom_ATP-bd_2"/>
</dbReference>
<evidence type="ECO:0000313" key="9">
    <source>
        <dbReference type="Proteomes" id="UP000295063"/>
    </source>
</evidence>
<dbReference type="GO" id="GO:0000156">
    <property type="term" value="F:phosphorelay response regulator activity"/>
    <property type="evidence" value="ECO:0007669"/>
    <property type="project" value="InterPro"/>
</dbReference>
<accession>A0A4R1Q4D9</accession>
<reference evidence="8 9" key="1">
    <citation type="submission" date="2019-03" db="EMBL/GenBank/DDBJ databases">
        <title>Genomic Encyclopedia of Type Strains, Phase IV (KMG-IV): sequencing the most valuable type-strain genomes for metagenomic binning, comparative biology and taxonomic classification.</title>
        <authorList>
            <person name="Goeker M."/>
        </authorList>
    </citation>
    <scope>NUCLEOTIDE SEQUENCE [LARGE SCALE GENOMIC DNA]</scope>
    <source>
        <strain evidence="8 9">DSM 15969</strain>
    </source>
</reference>
<dbReference type="PANTHER" id="PTHR32071:SF57">
    <property type="entry name" value="C4-DICARBOXYLATE TRANSPORT TRANSCRIPTIONAL REGULATORY PROTEIN DCTD"/>
    <property type="match status" value="1"/>
</dbReference>
<organism evidence="8 9">
    <name type="scientific">Anaerospora hongkongensis</name>
    <dbReference type="NCBI Taxonomy" id="244830"/>
    <lineage>
        <taxon>Bacteria</taxon>
        <taxon>Bacillati</taxon>
        <taxon>Bacillota</taxon>
        <taxon>Negativicutes</taxon>
        <taxon>Selenomonadales</taxon>
        <taxon>Sporomusaceae</taxon>
        <taxon>Anaerospora</taxon>
    </lineage>
</organism>
<dbReference type="EMBL" id="SLUI01000001">
    <property type="protein sequence ID" value="TCL39872.1"/>
    <property type="molecule type" value="Genomic_DNA"/>
</dbReference>
<dbReference type="SUPFAM" id="SSF46689">
    <property type="entry name" value="Homeodomain-like"/>
    <property type="match status" value="1"/>
</dbReference>
<keyword evidence="4" id="KW-0238">DNA-binding</keyword>
<dbReference type="Gene3D" id="3.40.50.2300">
    <property type="match status" value="1"/>
</dbReference>
<keyword evidence="5" id="KW-0804">Transcription</keyword>
<dbReference type="NCBIfam" id="TIGR00229">
    <property type="entry name" value="sensory_box"/>
    <property type="match status" value="1"/>
</dbReference>
<dbReference type="PROSITE" id="PS50112">
    <property type="entry name" value="PAS"/>
    <property type="match status" value="1"/>
</dbReference>
<evidence type="ECO:0000256" key="5">
    <source>
        <dbReference type="ARBA" id="ARBA00023163"/>
    </source>
</evidence>
<dbReference type="InterPro" id="IPR035965">
    <property type="entry name" value="PAS-like_dom_sf"/>
</dbReference>
<dbReference type="CDD" id="cd00009">
    <property type="entry name" value="AAA"/>
    <property type="match status" value="1"/>
</dbReference>
<feature type="domain" description="Sigma-54 factor interaction" evidence="6">
    <location>
        <begin position="330"/>
        <end position="558"/>
    </location>
</feature>
<dbReference type="Gene3D" id="3.30.450.20">
    <property type="entry name" value="PAS domain"/>
    <property type="match status" value="1"/>
</dbReference>
<dbReference type="GO" id="GO:0006355">
    <property type="term" value="P:regulation of DNA-templated transcription"/>
    <property type="evidence" value="ECO:0007669"/>
    <property type="project" value="InterPro"/>
</dbReference>
<dbReference type="GO" id="GO:0003677">
    <property type="term" value="F:DNA binding"/>
    <property type="evidence" value="ECO:0007669"/>
    <property type="project" value="UniProtKB-KW"/>
</dbReference>
<feature type="domain" description="PAS" evidence="7">
    <location>
        <begin position="201"/>
        <end position="252"/>
    </location>
</feature>
<dbReference type="InterPro" id="IPR013767">
    <property type="entry name" value="PAS_fold"/>
</dbReference>
<evidence type="ECO:0000256" key="2">
    <source>
        <dbReference type="ARBA" id="ARBA00022840"/>
    </source>
</evidence>
<dbReference type="FunFam" id="3.40.50.300:FF:000006">
    <property type="entry name" value="DNA-binding transcriptional regulator NtrC"/>
    <property type="match status" value="1"/>
</dbReference>
<dbReference type="InterPro" id="IPR009057">
    <property type="entry name" value="Homeodomain-like_sf"/>
</dbReference>
<dbReference type="InterPro" id="IPR010524">
    <property type="entry name" value="Sig_transdc_resp-reg_PrpR_N"/>
</dbReference>
<dbReference type="InterPro" id="IPR025662">
    <property type="entry name" value="Sigma_54_int_dom_ATP-bd_1"/>
</dbReference>
<dbReference type="SUPFAM" id="SSF55785">
    <property type="entry name" value="PYP-like sensor domain (PAS domain)"/>
    <property type="match status" value="1"/>
</dbReference>
<dbReference type="Pfam" id="PF00989">
    <property type="entry name" value="PAS"/>
    <property type="match status" value="1"/>
</dbReference>
<sequence>MEGQLGLYSENEIKVALIYADSKMTDAFKRLADRAGVQTFTTSATLEEAAALACQIEASFDVILSRGGTAEYIRKAVNIPVVNIPVTFSDVLRVLYTVRGKVKEVAFFKYGEKLQSVQFIEEICGVKIHEYLFTNHQEIKKSMQDALNRGINVMIGGIVIVHFANQMGAKGVLVECGEETVSRALEEAMHVARVRKAERSRSARIEKVLDSIAEGIIVTDHQNRITIFNASAERIFHIQGDTAIGKSVQDVIPNTRMQEVFKSGNAELAQLQEVMGGIIATNRIPILLDGKKIGVVGTFEDVTKIQYLEELIRKKIYSKGFVARYAIQDILTKNVKMIELKQKAEQYATTESTVLIQGESGTGKELFAQSIHNASKRKSGPFVAINCAAIPESLLESELFGYEGGAFTGAKKDGRPGLFELAHKGTIFLDEIGEIPQPLQARLLRVLQEKEVRRVGDNRIIPVDIRVISATNKDLKKRVEEGQFRDDLYYRLNVLNLKIPPLRDRLEDVPVLAIDFLKRFSVHIPYDTVVKEMGKVLASYNWPGNIRELSNVMERFALAISYSPNQKNWSEILNKLIDMDLADGNTISLKINLHQELKASVYQFEREIIKRMLDIYSQDYIAVAEKLNIGRSTLWRKLQSERKEH</sequence>
<dbReference type="InterPro" id="IPR058031">
    <property type="entry name" value="AAA_lid_NorR"/>
</dbReference>
<dbReference type="AlphaFoldDB" id="A0A4R1Q4D9"/>
<dbReference type="Pfam" id="PF00158">
    <property type="entry name" value="Sigma54_activat"/>
    <property type="match status" value="1"/>
</dbReference>
<dbReference type="Proteomes" id="UP000295063">
    <property type="component" value="Unassembled WGS sequence"/>
</dbReference>
<evidence type="ECO:0000313" key="8">
    <source>
        <dbReference type="EMBL" id="TCL39872.1"/>
    </source>
</evidence>
<keyword evidence="1" id="KW-0547">Nucleotide-binding</keyword>
<gene>
    <name evidence="8" type="ORF">EV210_10167</name>
</gene>
<dbReference type="Gene3D" id="1.10.8.60">
    <property type="match status" value="1"/>
</dbReference>
<dbReference type="PROSITE" id="PS00688">
    <property type="entry name" value="SIGMA54_INTERACT_3"/>
    <property type="match status" value="1"/>
</dbReference>
<dbReference type="CDD" id="cd00130">
    <property type="entry name" value="PAS"/>
    <property type="match status" value="1"/>
</dbReference>
<keyword evidence="2" id="KW-0067">ATP-binding</keyword>
<dbReference type="Gene3D" id="3.40.50.300">
    <property type="entry name" value="P-loop containing nucleotide triphosphate hydrolases"/>
    <property type="match status" value="1"/>
</dbReference>
<dbReference type="SUPFAM" id="SSF52540">
    <property type="entry name" value="P-loop containing nucleoside triphosphate hydrolases"/>
    <property type="match status" value="1"/>
</dbReference>
<keyword evidence="3" id="KW-0805">Transcription regulation</keyword>